<dbReference type="InterPro" id="IPR011701">
    <property type="entry name" value="MFS"/>
</dbReference>
<evidence type="ECO:0000256" key="5">
    <source>
        <dbReference type="ARBA" id="ARBA00023136"/>
    </source>
</evidence>
<dbReference type="AlphaFoldDB" id="A0A326URL7"/>
<dbReference type="Pfam" id="PF07690">
    <property type="entry name" value="MFS_1"/>
    <property type="match status" value="1"/>
</dbReference>
<dbReference type="PANTHER" id="PTHR23513">
    <property type="entry name" value="INTEGRAL MEMBRANE EFFLUX PROTEIN-RELATED"/>
    <property type="match status" value="1"/>
</dbReference>
<keyword evidence="7" id="KW-1185">Reference proteome</keyword>
<dbReference type="Gene3D" id="1.20.1250.20">
    <property type="entry name" value="MFS general substrate transporter like domains"/>
    <property type="match status" value="1"/>
</dbReference>
<evidence type="ECO:0000256" key="2">
    <source>
        <dbReference type="ARBA" id="ARBA00022475"/>
    </source>
</evidence>
<keyword evidence="4" id="KW-1133">Transmembrane helix</keyword>
<evidence type="ECO:0000313" key="6">
    <source>
        <dbReference type="EMBL" id="PZW36579.1"/>
    </source>
</evidence>
<accession>A0A326URL7</accession>
<dbReference type="GO" id="GO:0022857">
    <property type="term" value="F:transmembrane transporter activity"/>
    <property type="evidence" value="ECO:0007669"/>
    <property type="project" value="InterPro"/>
</dbReference>
<keyword evidence="3" id="KW-0812">Transmembrane</keyword>
<dbReference type="EMBL" id="QKUF01000001">
    <property type="protein sequence ID" value="PZW36579.1"/>
    <property type="molecule type" value="Genomic_DNA"/>
</dbReference>
<comment type="caution">
    <text evidence="6">The sequence shown here is derived from an EMBL/GenBank/DDBJ whole genome shotgun (WGS) entry which is preliminary data.</text>
</comment>
<evidence type="ECO:0000256" key="1">
    <source>
        <dbReference type="ARBA" id="ARBA00004651"/>
    </source>
</evidence>
<evidence type="ECO:0000256" key="3">
    <source>
        <dbReference type="ARBA" id="ARBA00022692"/>
    </source>
</evidence>
<dbReference type="Proteomes" id="UP000248806">
    <property type="component" value="Unassembled WGS sequence"/>
</dbReference>
<dbReference type="SUPFAM" id="SSF103473">
    <property type="entry name" value="MFS general substrate transporter"/>
    <property type="match status" value="1"/>
</dbReference>
<sequence>MIWLICGVYLVQSFSGLFFNPASRAFIPQLVENEQLVAMNSLVSTSEALIRIIDPVVGGALFVLLGLQPVLLLESGGYLFSALMLLLFRVPVSERVPVERGQKLAGELLQGVRLIREDRVLIGLIIVLMLVRLGSGA</sequence>
<evidence type="ECO:0000256" key="4">
    <source>
        <dbReference type="ARBA" id="ARBA00022989"/>
    </source>
</evidence>
<keyword evidence="5" id="KW-0472">Membrane</keyword>
<dbReference type="GO" id="GO:0005886">
    <property type="term" value="C:plasma membrane"/>
    <property type="evidence" value="ECO:0007669"/>
    <property type="project" value="UniProtKB-SubCell"/>
</dbReference>
<reference evidence="6 7" key="1">
    <citation type="submission" date="2018-06" db="EMBL/GenBank/DDBJ databases">
        <title>Genomic Encyclopedia of Archaeal and Bacterial Type Strains, Phase II (KMG-II): from individual species to whole genera.</title>
        <authorList>
            <person name="Goeker M."/>
        </authorList>
    </citation>
    <scope>NUCLEOTIDE SEQUENCE [LARGE SCALE GENOMIC DNA]</scope>
    <source>
        <strain evidence="6 7">ATCC BAA-1881</strain>
    </source>
</reference>
<name>A0A326URL7_THEHA</name>
<organism evidence="6 7">
    <name type="scientific">Thermosporothrix hazakensis</name>
    <dbReference type="NCBI Taxonomy" id="644383"/>
    <lineage>
        <taxon>Bacteria</taxon>
        <taxon>Bacillati</taxon>
        <taxon>Chloroflexota</taxon>
        <taxon>Ktedonobacteria</taxon>
        <taxon>Ktedonobacterales</taxon>
        <taxon>Thermosporotrichaceae</taxon>
        <taxon>Thermosporothrix</taxon>
    </lineage>
</organism>
<keyword evidence="2" id="KW-1003">Cell membrane</keyword>
<dbReference type="PANTHER" id="PTHR23513:SF6">
    <property type="entry name" value="MAJOR FACILITATOR SUPERFAMILY ASSOCIATED DOMAIN-CONTAINING PROTEIN"/>
    <property type="match status" value="1"/>
</dbReference>
<protein>
    <submittedName>
        <fullName evidence="6">MFS transporter</fullName>
    </submittedName>
</protein>
<evidence type="ECO:0000313" key="7">
    <source>
        <dbReference type="Proteomes" id="UP000248806"/>
    </source>
</evidence>
<dbReference type="InterPro" id="IPR036259">
    <property type="entry name" value="MFS_trans_sf"/>
</dbReference>
<gene>
    <name evidence="6" type="ORF">EI42_00757</name>
</gene>
<comment type="subcellular location">
    <subcellularLocation>
        <location evidence="1">Cell membrane</location>
        <topology evidence="1">Multi-pass membrane protein</topology>
    </subcellularLocation>
</comment>
<proteinExistence type="predicted"/>